<proteinExistence type="predicted"/>
<keyword evidence="1" id="KW-0812">Transmembrane</keyword>
<keyword evidence="1" id="KW-0472">Membrane</keyword>
<dbReference type="GO" id="GO:0016758">
    <property type="term" value="F:hexosyltransferase activity"/>
    <property type="evidence" value="ECO:0007669"/>
    <property type="project" value="TreeGrafter"/>
</dbReference>
<sequence>MNGVMSGKRLRLVVLCPHFAPDMAPTGVVMTRIVHELAALGHELHVVTSLPWYREHAIETGWGGKLWRVEKTAWGSITRVHPFPGKTKRNLLRRALGFVLFSAVVGLRSLAAGGFPRRINGVLAMSPPLTLGLTGWFTKLFRGGMLVFNIQDIFPDAAAQTGAIRNKQILRAARWLERISYERSDAVVLLSEDLKQNVAAKLSAKFHNRLHVIPNFVDTSAIVPGNRMTSYRRELGIDDRVIVMYAGNVGFSQSLELVLAAARSMPHIAFVINGDGAARKSLQDEVKSKDIDNVYFADYQPIERLSEVLASGDIHVVPLKTGLASVSVPSKMYSILSAGRPVVAAIDAGTEIPRTLAESGAGIAVAPDNEVEFVSALQILISDGAKRVAMGALGRTWVEQHASAGAVAKRYEAIYLNNR</sequence>
<protein>
    <submittedName>
        <fullName evidence="3">Unannotated protein</fullName>
    </submittedName>
</protein>
<evidence type="ECO:0000256" key="1">
    <source>
        <dbReference type="SAM" id="Phobius"/>
    </source>
</evidence>
<accession>A0A6J6WYW6</accession>
<dbReference type="CDD" id="cd03794">
    <property type="entry name" value="GT4_WbuB-like"/>
    <property type="match status" value="1"/>
</dbReference>
<dbReference type="EMBL" id="CAFAAG010000015">
    <property type="protein sequence ID" value="CAB4788108.1"/>
    <property type="molecule type" value="Genomic_DNA"/>
</dbReference>
<dbReference type="SUPFAM" id="SSF53756">
    <property type="entry name" value="UDP-Glycosyltransferase/glycogen phosphorylase"/>
    <property type="match status" value="1"/>
</dbReference>
<name>A0A6J6WYW6_9ZZZZ</name>
<dbReference type="Pfam" id="PF13692">
    <property type="entry name" value="Glyco_trans_1_4"/>
    <property type="match status" value="1"/>
</dbReference>
<evidence type="ECO:0000313" key="3">
    <source>
        <dbReference type="EMBL" id="CAB4788108.1"/>
    </source>
</evidence>
<dbReference type="InterPro" id="IPR028098">
    <property type="entry name" value="Glyco_trans_4-like_N"/>
</dbReference>
<dbReference type="Pfam" id="PF13439">
    <property type="entry name" value="Glyco_transf_4"/>
    <property type="match status" value="1"/>
</dbReference>
<keyword evidence="1" id="KW-1133">Transmembrane helix</keyword>
<gene>
    <name evidence="3" type="ORF">UFOPK2975_00353</name>
</gene>
<feature type="domain" description="Glycosyltransferase subfamily 4-like N-terminal" evidence="2">
    <location>
        <begin position="27"/>
        <end position="220"/>
    </location>
</feature>
<dbReference type="PANTHER" id="PTHR45947">
    <property type="entry name" value="SULFOQUINOVOSYL TRANSFERASE SQD2"/>
    <property type="match status" value="1"/>
</dbReference>
<feature type="transmembrane region" description="Helical" evidence="1">
    <location>
        <begin position="95"/>
        <end position="115"/>
    </location>
</feature>
<reference evidence="3" key="1">
    <citation type="submission" date="2020-05" db="EMBL/GenBank/DDBJ databases">
        <authorList>
            <person name="Chiriac C."/>
            <person name="Salcher M."/>
            <person name="Ghai R."/>
            <person name="Kavagutti S V."/>
        </authorList>
    </citation>
    <scope>NUCLEOTIDE SEQUENCE</scope>
</reference>
<dbReference type="AlphaFoldDB" id="A0A6J6WYW6"/>
<dbReference type="Gene3D" id="3.40.50.2000">
    <property type="entry name" value="Glycogen Phosphorylase B"/>
    <property type="match status" value="2"/>
</dbReference>
<organism evidence="3">
    <name type="scientific">freshwater metagenome</name>
    <dbReference type="NCBI Taxonomy" id="449393"/>
    <lineage>
        <taxon>unclassified sequences</taxon>
        <taxon>metagenomes</taxon>
        <taxon>ecological metagenomes</taxon>
    </lineage>
</organism>
<dbReference type="PANTHER" id="PTHR45947:SF3">
    <property type="entry name" value="SULFOQUINOVOSYL TRANSFERASE SQD2"/>
    <property type="match status" value="1"/>
</dbReference>
<dbReference type="InterPro" id="IPR050194">
    <property type="entry name" value="Glycosyltransferase_grp1"/>
</dbReference>
<evidence type="ECO:0000259" key="2">
    <source>
        <dbReference type="Pfam" id="PF13439"/>
    </source>
</evidence>